<keyword evidence="3" id="KW-0012">Acyltransferase</keyword>
<reference evidence="6 7" key="1">
    <citation type="submission" date="2017-07" db="EMBL/GenBank/DDBJ databases">
        <title>Amycolatopsis alba DSM 44262 Genome sequencing and assembly.</title>
        <authorList>
            <person name="Kaur N."/>
            <person name="Mayilraj S."/>
        </authorList>
    </citation>
    <scope>NUCLEOTIDE SEQUENCE [LARGE SCALE GENOMIC DNA]</scope>
    <source>
        <strain evidence="6 7">DSM 44262</strain>
    </source>
</reference>
<dbReference type="PROSITE" id="PS52004">
    <property type="entry name" value="KS3_2"/>
    <property type="match status" value="1"/>
</dbReference>
<dbReference type="NCBIfam" id="NF005589">
    <property type="entry name" value="PRK07314.1"/>
    <property type="match status" value="1"/>
</dbReference>
<dbReference type="GO" id="GO:0004315">
    <property type="term" value="F:3-oxoacyl-[acyl-carrier-protein] synthase activity"/>
    <property type="evidence" value="ECO:0007669"/>
    <property type="project" value="InterPro"/>
</dbReference>
<dbReference type="OrthoDB" id="9808669at2"/>
<dbReference type="SUPFAM" id="SSF53901">
    <property type="entry name" value="Thiolase-like"/>
    <property type="match status" value="1"/>
</dbReference>
<dbReference type="InterPro" id="IPR020841">
    <property type="entry name" value="PKS_Beta-ketoAc_synthase_dom"/>
</dbReference>
<dbReference type="PANTHER" id="PTHR11712:SF347">
    <property type="entry name" value="BETA KETOACYL-ACYL CARRIER PROTEIN SYNTHASE"/>
    <property type="match status" value="1"/>
</dbReference>
<dbReference type="SMART" id="SM00825">
    <property type="entry name" value="PKS_KS"/>
    <property type="match status" value="1"/>
</dbReference>
<proteinExistence type="inferred from homology"/>
<name>A0A229RTF6_AMYAL</name>
<keyword evidence="7" id="KW-1185">Reference proteome</keyword>
<evidence type="ECO:0000256" key="2">
    <source>
        <dbReference type="ARBA" id="ARBA00022679"/>
    </source>
</evidence>
<evidence type="ECO:0000256" key="1">
    <source>
        <dbReference type="ARBA" id="ARBA00008467"/>
    </source>
</evidence>
<dbReference type="Pfam" id="PF02801">
    <property type="entry name" value="Ketoacyl-synt_C"/>
    <property type="match status" value="1"/>
</dbReference>
<evidence type="ECO:0000313" key="6">
    <source>
        <dbReference type="EMBL" id="OXM49749.1"/>
    </source>
</evidence>
<dbReference type="InterPro" id="IPR016039">
    <property type="entry name" value="Thiolase-like"/>
</dbReference>
<dbReference type="PANTHER" id="PTHR11712">
    <property type="entry name" value="POLYKETIDE SYNTHASE-RELATED"/>
    <property type="match status" value="1"/>
</dbReference>
<protein>
    <submittedName>
        <fullName evidence="6">3-oxoacyl-ACP synthase</fullName>
    </submittedName>
</protein>
<gene>
    <name evidence="6" type="ORF">CFP75_18455</name>
</gene>
<dbReference type="Pfam" id="PF00109">
    <property type="entry name" value="ketoacyl-synt"/>
    <property type="match status" value="1"/>
</dbReference>
<dbReference type="Proteomes" id="UP000215563">
    <property type="component" value="Unassembled WGS sequence"/>
</dbReference>
<evidence type="ECO:0000256" key="4">
    <source>
        <dbReference type="RuleBase" id="RU003694"/>
    </source>
</evidence>
<dbReference type="PROSITE" id="PS00606">
    <property type="entry name" value="KS3_1"/>
    <property type="match status" value="1"/>
</dbReference>
<organism evidence="6 7">
    <name type="scientific">Amycolatopsis alba DSM 44262</name>
    <dbReference type="NCBI Taxonomy" id="1125972"/>
    <lineage>
        <taxon>Bacteria</taxon>
        <taxon>Bacillati</taxon>
        <taxon>Actinomycetota</taxon>
        <taxon>Actinomycetes</taxon>
        <taxon>Pseudonocardiales</taxon>
        <taxon>Pseudonocardiaceae</taxon>
        <taxon>Amycolatopsis</taxon>
    </lineage>
</organism>
<dbReference type="InterPro" id="IPR000794">
    <property type="entry name" value="Beta-ketoacyl_synthase"/>
</dbReference>
<keyword evidence="2 4" id="KW-0808">Transferase</keyword>
<accession>A0A229RTF6</accession>
<dbReference type="EMBL" id="NMQU01000047">
    <property type="protein sequence ID" value="OXM49749.1"/>
    <property type="molecule type" value="Genomic_DNA"/>
</dbReference>
<dbReference type="InterPro" id="IPR014030">
    <property type="entry name" value="Ketoacyl_synth_N"/>
</dbReference>
<dbReference type="CDD" id="cd00834">
    <property type="entry name" value="KAS_I_II"/>
    <property type="match status" value="1"/>
</dbReference>
<evidence type="ECO:0000259" key="5">
    <source>
        <dbReference type="PROSITE" id="PS52004"/>
    </source>
</evidence>
<sequence>MSRTQVTVTGMGMVSAAGIGVEDNWARIRAGQPAAAPHPALAGHPVDFACGAMDFEPAETLGERQADNTDRSTQMALVAAEEALARARLRPADTDVTRFAVVLGTWAGGTATMENQQAQLLRHDAAAVAARTMITGPLSSSAGELSIRFGLQGPVMTIATACASGTSAIGIARDLIRAGIVDVALAGGTDASITPLQVAGFFRLGALSRRTHDPLGASRPFAASRDGLVFGEGAGILVLENDAHARARGAPRLADVAGYSATSDAYHMLRPDPAGAGARRAIRAALADADIGKNDVDYVNAHGTSTRRNDEVECKAISAGLGDTVAVSSTKGVTGHTFGAAGALEAAYSILALTESVIPPTANLIDPDPDITVDLVAGTARHQPVQAVLSNSFGFGGLNASLVLTRP</sequence>
<dbReference type="FunFam" id="3.40.47.10:FF:000029">
    <property type="entry name" value="3-oxoacyl-[acyl-carrier-protein] synthase 1"/>
    <property type="match status" value="1"/>
</dbReference>
<evidence type="ECO:0000313" key="7">
    <source>
        <dbReference type="Proteomes" id="UP000215563"/>
    </source>
</evidence>
<comment type="similarity">
    <text evidence="1 4">Belongs to the thiolase-like superfamily. Beta-ketoacyl-ACP synthases family.</text>
</comment>
<dbReference type="Gene3D" id="3.40.47.10">
    <property type="match status" value="2"/>
</dbReference>
<dbReference type="RefSeq" id="WP_020634857.1">
    <property type="nucleotide sequence ID" value="NZ_KB913032.1"/>
</dbReference>
<dbReference type="AlphaFoldDB" id="A0A229RTF6"/>
<comment type="caution">
    <text evidence="6">The sequence shown here is derived from an EMBL/GenBank/DDBJ whole genome shotgun (WGS) entry which is preliminary data.</text>
</comment>
<evidence type="ECO:0000256" key="3">
    <source>
        <dbReference type="ARBA" id="ARBA00023315"/>
    </source>
</evidence>
<feature type="domain" description="Ketosynthase family 3 (KS3)" evidence="5">
    <location>
        <begin position="3"/>
        <end position="406"/>
    </location>
</feature>
<dbReference type="InterPro" id="IPR018201">
    <property type="entry name" value="Ketoacyl_synth_AS"/>
</dbReference>
<dbReference type="GO" id="GO:0006633">
    <property type="term" value="P:fatty acid biosynthetic process"/>
    <property type="evidence" value="ECO:0007669"/>
    <property type="project" value="InterPro"/>
</dbReference>
<dbReference type="InterPro" id="IPR014031">
    <property type="entry name" value="Ketoacyl_synth_C"/>
</dbReference>